<dbReference type="Proteomes" id="UP001558613">
    <property type="component" value="Unassembled WGS sequence"/>
</dbReference>
<keyword evidence="2" id="KW-1185">Reference proteome</keyword>
<gene>
    <name evidence="1" type="ORF">QQF64_029528</name>
</gene>
<evidence type="ECO:0000313" key="2">
    <source>
        <dbReference type="Proteomes" id="UP001558613"/>
    </source>
</evidence>
<name>A0ABR3N0Q9_9TELE</name>
<sequence>MSCSLQNASSLSARSVGRRCTTPMRGLLAFASTLRIDSPAPQLNRLLCFRKGGRDTGTNFALSELDTIAQFLN</sequence>
<accession>A0ABR3N0Q9</accession>
<comment type="caution">
    <text evidence="1">The sequence shown here is derived from an EMBL/GenBank/DDBJ whole genome shotgun (WGS) entry which is preliminary data.</text>
</comment>
<protein>
    <submittedName>
        <fullName evidence="1">Uncharacterized protein</fullName>
    </submittedName>
</protein>
<proteinExistence type="predicted"/>
<organism evidence="1 2">
    <name type="scientific">Cirrhinus molitorella</name>
    <name type="common">mud carp</name>
    <dbReference type="NCBI Taxonomy" id="172907"/>
    <lineage>
        <taxon>Eukaryota</taxon>
        <taxon>Metazoa</taxon>
        <taxon>Chordata</taxon>
        <taxon>Craniata</taxon>
        <taxon>Vertebrata</taxon>
        <taxon>Euteleostomi</taxon>
        <taxon>Actinopterygii</taxon>
        <taxon>Neopterygii</taxon>
        <taxon>Teleostei</taxon>
        <taxon>Ostariophysi</taxon>
        <taxon>Cypriniformes</taxon>
        <taxon>Cyprinidae</taxon>
        <taxon>Labeoninae</taxon>
        <taxon>Labeonini</taxon>
        <taxon>Cirrhinus</taxon>
    </lineage>
</organism>
<reference evidence="1 2" key="1">
    <citation type="submission" date="2023-09" db="EMBL/GenBank/DDBJ databases">
        <authorList>
            <person name="Wang M."/>
        </authorList>
    </citation>
    <scope>NUCLEOTIDE SEQUENCE [LARGE SCALE GENOMIC DNA]</scope>
    <source>
        <strain evidence="1">GT-2023</strain>
        <tissue evidence="1">Liver</tissue>
    </source>
</reference>
<dbReference type="EMBL" id="JAYMGO010000007">
    <property type="protein sequence ID" value="KAL1270512.1"/>
    <property type="molecule type" value="Genomic_DNA"/>
</dbReference>
<evidence type="ECO:0000313" key="1">
    <source>
        <dbReference type="EMBL" id="KAL1270512.1"/>
    </source>
</evidence>